<accession>A0A7T8GTM0</accession>
<keyword evidence="5" id="KW-1185">Reference proteome</keyword>
<reference evidence="2" key="2">
    <citation type="journal article" name="Sci. Data">
        <title>Chromosome-scale genome assembly of the sea louse Caligus rogercresseyi by SMRT sequencing and Hi-C analysis.</title>
        <authorList>
            <person name="Gallardo-Escarate C."/>
            <person name="Valenzuela-Munoz V."/>
            <person name="Nunez-Acuna G."/>
            <person name="Valenzuela-Miranda D."/>
            <person name="Goncalves A.T."/>
            <person name="Escobar-Sepulveda H."/>
            <person name="Liachko I."/>
            <person name="Nelson B."/>
            <person name="Roberts S."/>
            <person name="Warren W."/>
        </authorList>
    </citation>
    <scope>NUCLEOTIDE SEQUENCE</scope>
    <source>
        <tissue evidence="2">Whole tissue</tissue>
    </source>
</reference>
<dbReference type="Proteomes" id="UP000595437">
    <property type="component" value="Chromosome 4"/>
</dbReference>
<evidence type="ECO:0000313" key="5">
    <source>
        <dbReference type="Proteomes" id="UP000595437"/>
    </source>
</evidence>
<dbReference type="Proteomes" id="UP000595437">
    <property type="component" value="Chromosome 12"/>
</dbReference>
<reference evidence="5" key="1">
    <citation type="submission" date="2021-01" db="EMBL/GenBank/DDBJ databases">
        <title>Caligus Genome Assembly.</title>
        <authorList>
            <person name="Gallardo-Escarate C."/>
        </authorList>
    </citation>
    <scope>NUCLEOTIDE SEQUENCE [LARGE SCALE GENOMIC DNA]</scope>
</reference>
<evidence type="ECO:0000313" key="3">
    <source>
        <dbReference type="EMBL" id="QQP51312.1"/>
    </source>
</evidence>
<dbReference type="EMBL" id="CP045901">
    <property type="protein sequence ID" value="QQP37507.1"/>
    <property type="molecule type" value="Genomic_DNA"/>
</dbReference>
<evidence type="ECO:0000313" key="4">
    <source>
        <dbReference type="EMBL" id="QQP53572.1"/>
    </source>
</evidence>
<proteinExistence type="predicted"/>
<dbReference type="EMBL" id="CP045897">
    <property type="protein sequence ID" value="QQP51312.1"/>
    <property type="molecule type" value="Genomic_DNA"/>
</dbReference>
<feature type="compositionally biased region" description="Basic and acidic residues" evidence="1">
    <location>
        <begin position="7"/>
        <end position="49"/>
    </location>
</feature>
<dbReference type="EMBL" id="CP045893">
    <property type="protein sequence ID" value="QQP53572.1"/>
    <property type="molecule type" value="Genomic_DNA"/>
</dbReference>
<name>A0A7T8GTM0_CALRO</name>
<sequence>MEDERATEEAARQEAEEEKRVVNLDHEVNCESETKNEEEVAREISKVGTKDGNWQRVLRKRPTSGKKPENMQTLSSKGPNKRLNGSPLQDSNKKQREKSPEGLEGNPDC</sequence>
<feature type="compositionally biased region" description="Basic and acidic residues" evidence="1">
    <location>
        <begin position="91"/>
        <end position="101"/>
    </location>
</feature>
<feature type="region of interest" description="Disordered" evidence="1">
    <location>
        <begin position="1"/>
        <end position="109"/>
    </location>
</feature>
<evidence type="ECO:0000313" key="2">
    <source>
        <dbReference type="EMBL" id="QQP37507.1"/>
    </source>
</evidence>
<dbReference type="Proteomes" id="UP000595437">
    <property type="component" value="Chromosome 8"/>
</dbReference>
<dbReference type="AlphaFoldDB" id="A0A7T8GTM0"/>
<organism evidence="2 5">
    <name type="scientific">Caligus rogercresseyi</name>
    <name type="common">Sea louse</name>
    <dbReference type="NCBI Taxonomy" id="217165"/>
    <lineage>
        <taxon>Eukaryota</taxon>
        <taxon>Metazoa</taxon>
        <taxon>Ecdysozoa</taxon>
        <taxon>Arthropoda</taxon>
        <taxon>Crustacea</taxon>
        <taxon>Multicrustacea</taxon>
        <taxon>Hexanauplia</taxon>
        <taxon>Copepoda</taxon>
        <taxon>Siphonostomatoida</taxon>
        <taxon>Caligidae</taxon>
        <taxon>Caligus</taxon>
    </lineage>
</organism>
<protein>
    <submittedName>
        <fullName evidence="2">Uncharacterized protein</fullName>
    </submittedName>
</protein>
<evidence type="ECO:0000256" key="1">
    <source>
        <dbReference type="SAM" id="MobiDB-lite"/>
    </source>
</evidence>
<gene>
    <name evidence="4" type="ORF">FKW44_006092</name>
    <name evidence="3" type="ORF">FKW44_012635</name>
    <name evidence="2" type="ORF">FKW44_017794</name>
</gene>